<evidence type="ECO:0000313" key="4">
    <source>
        <dbReference type="Proteomes" id="UP000628137"/>
    </source>
</evidence>
<accession>A0A923K3K9</accession>
<dbReference type="RefSeq" id="WP_186600989.1">
    <property type="nucleotide sequence ID" value="NZ_JABWRP020000002.1"/>
</dbReference>
<protein>
    <submittedName>
        <fullName evidence="2">DUF2384 domain-containing protein</fullName>
    </submittedName>
    <submittedName>
        <fullName evidence="3">MbcA/ParS/Xre antitoxin family protein</fullName>
    </submittedName>
</protein>
<organism evidence="2">
    <name type="scientific">Pseudomonas vlassakiae</name>
    <dbReference type="NCBI Taxonomy" id="485888"/>
    <lineage>
        <taxon>Bacteria</taxon>
        <taxon>Pseudomonadati</taxon>
        <taxon>Pseudomonadota</taxon>
        <taxon>Gammaproteobacteria</taxon>
        <taxon>Pseudomonadales</taxon>
        <taxon>Pseudomonadaceae</taxon>
        <taxon>Pseudomonas</taxon>
    </lineage>
</organism>
<dbReference type="EMBL" id="JABWRP010000001">
    <property type="protein sequence ID" value="MBC3469186.1"/>
    <property type="molecule type" value="Genomic_DNA"/>
</dbReference>
<proteinExistence type="predicted"/>
<reference evidence="2 4" key="1">
    <citation type="journal article" date="2020" name="Microorganisms">
        <title>Reliable Identification of Environmental Pseudomonas Isolates Using the rpoD Gene.</title>
        <authorList>
            <consortium name="The Broad Institute Genome Sequencing Platform"/>
            <person name="Girard L."/>
            <person name="Lood C."/>
            <person name="Rokni-Zadeh H."/>
            <person name="van Noort V."/>
            <person name="Lavigne R."/>
            <person name="De Mot R."/>
        </authorList>
    </citation>
    <scope>NUCLEOTIDE SEQUENCE</scope>
    <source>
        <strain evidence="2 4">RW4S2</strain>
    </source>
</reference>
<name>A0A923K3K9_9PSED</name>
<dbReference type="EMBL" id="JABWRP020000002">
    <property type="protein sequence ID" value="MBV4540102.1"/>
    <property type="molecule type" value="Genomic_DNA"/>
</dbReference>
<dbReference type="Proteomes" id="UP000628137">
    <property type="component" value="Unassembled WGS sequence"/>
</dbReference>
<dbReference type="Pfam" id="PF09722">
    <property type="entry name" value="Xre_MbcA_ParS_C"/>
    <property type="match status" value="1"/>
</dbReference>
<sequence>MQGFDLLWQKAEQVFGDKAKAAVWLSTPKHSFNGMTAIDFVKDQKSLERVMEVLTQIEHGYA</sequence>
<dbReference type="InterPro" id="IPR024467">
    <property type="entry name" value="Xre/MbcA/ParS-like_toxin-bd"/>
</dbReference>
<keyword evidence="4" id="KW-1185">Reference proteome</keyword>
<reference evidence="3" key="3">
    <citation type="submission" date="2021-06" db="EMBL/GenBank/DDBJ databases">
        <title>Updating the genus Pseudomonas: Description of 43 new species and partition of the Pseudomonas putida group.</title>
        <authorList>
            <person name="Girard L."/>
            <person name="Lood C."/>
            <person name="Vandamme P."/>
            <person name="Rokni-Zadeh H."/>
            <person name="Van Noort V."/>
            <person name="Hofte M."/>
            <person name="Lavigne R."/>
            <person name="De Mot R."/>
        </authorList>
    </citation>
    <scope>NUCLEOTIDE SEQUENCE</scope>
    <source>
        <strain evidence="3">RW4S2</strain>
    </source>
</reference>
<dbReference type="AlphaFoldDB" id="A0A923K3K9"/>
<evidence type="ECO:0000313" key="2">
    <source>
        <dbReference type="EMBL" id="MBC3469186.1"/>
    </source>
</evidence>
<evidence type="ECO:0000259" key="1">
    <source>
        <dbReference type="Pfam" id="PF09722"/>
    </source>
</evidence>
<comment type="caution">
    <text evidence="2">The sequence shown here is derived from an EMBL/GenBank/DDBJ whole genome shotgun (WGS) entry which is preliminary data.</text>
</comment>
<evidence type="ECO:0000313" key="3">
    <source>
        <dbReference type="EMBL" id="MBV4540102.1"/>
    </source>
</evidence>
<gene>
    <name evidence="3" type="ORF">HU738_003490</name>
    <name evidence="2" type="ORF">HU738_01325</name>
</gene>
<reference evidence="2" key="2">
    <citation type="submission" date="2020-07" db="EMBL/GenBank/DDBJ databases">
        <authorList>
            <person name="Lood C."/>
            <person name="Girard L."/>
        </authorList>
    </citation>
    <scope>NUCLEOTIDE SEQUENCE</scope>
    <source>
        <strain evidence="2">RW4S2</strain>
    </source>
</reference>
<feature type="domain" description="Antitoxin Xre/MbcA/ParS-like toxin-binding" evidence="1">
    <location>
        <begin position="11"/>
        <end position="60"/>
    </location>
</feature>